<dbReference type="Pfam" id="PF02458">
    <property type="entry name" value="Transferase"/>
    <property type="match status" value="1"/>
</dbReference>
<dbReference type="STRING" id="63057.A0A2P5C848"/>
<dbReference type="GO" id="GO:0016747">
    <property type="term" value="F:acyltransferase activity, transferring groups other than amino-acyl groups"/>
    <property type="evidence" value="ECO:0007669"/>
    <property type="project" value="TreeGrafter"/>
</dbReference>
<evidence type="ECO:0000313" key="4">
    <source>
        <dbReference type="Proteomes" id="UP000237000"/>
    </source>
</evidence>
<evidence type="ECO:0000313" key="3">
    <source>
        <dbReference type="EMBL" id="PON57232.1"/>
    </source>
</evidence>
<organism evidence="3 4">
    <name type="scientific">Trema orientale</name>
    <name type="common">Charcoal tree</name>
    <name type="synonym">Celtis orientalis</name>
    <dbReference type="NCBI Taxonomy" id="63057"/>
    <lineage>
        <taxon>Eukaryota</taxon>
        <taxon>Viridiplantae</taxon>
        <taxon>Streptophyta</taxon>
        <taxon>Embryophyta</taxon>
        <taxon>Tracheophyta</taxon>
        <taxon>Spermatophyta</taxon>
        <taxon>Magnoliopsida</taxon>
        <taxon>eudicotyledons</taxon>
        <taxon>Gunneridae</taxon>
        <taxon>Pentapetalae</taxon>
        <taxon>rosids</taxon>
        <taxon>fabids</taxon>
        <taxon>Rosales</taxon>
        <taxon>Cannabaceae</taxon>
        <taxon>Trema</taxon>
    </lineage>
</organism>
<sequence length="290" mass="31417">MSLGLSWAHVLGDAFSASDFISRWAQVVGVIQSTGPPKTTPTPNPKLENSPNPTPSPTKDFPLSLKRVDPVGDHWITPNDTKMETVSFPISRAQIANLKSQIPGPFFESLSAIVWKSIAKIREQSEPKTVTVFKNNPKRAKGVLTNSQIISSVQADFSVVEADPRRLASLLAEQAIEETTQIEESVENDQGLSDFVVYGANLSFVDWQEADFYGLELQGQRPDFVSYGIQGVGDNGVVLVLPGPKCSGKVEGGGGGEGRLVTVILPENEVSELKSELKKSGLLLEEENIE</sequence>
<dbReference type="InterPro" id="IPR023213">
    <property type="entry name" value="CAT-like_dom_sf"/>
</dbReference>
<comment type="caution">
    <text evidence="3">The sequence shown here is derived from an EMBL/GenBank/DDBJ whole genome shotgun (WGS) entry which is preliminary data.</text>
</comment>
<proteinExistence type="inferred from homology"/>
<dbReference type="PANTHER" id="PTHR31642:SF115">
    <property type="entry name" value="PROTEIN ECERIFERUM 26-LIKE"/>
    <property type="match status" value="1"/>
</dbReference>
<evidence type="ECO:0000256" key="1">
    <source>
        <dbReference type="ARBA" id="ARBA00009861"/>
    </source>
</evidence>
<comment type="similarity">
    <text evidence="1">Belongs to the plant acyltransferase family.</text>
</comment>
<keyword evidence="3" id="KW-0808">Transferase</keyword>
<dbReference type="OrthoDB" id="1862401at2759"/>
<dbReference type="AlphaFoldDB" id="A0A2P5C848"/>
<dbReference type="InParanoid" id="A0A2P5C848"/>
<reference evidence="4" key="1">
    <citation type="submission" date="2016-06" db="EMBL/GenBank/DDBJ databases">
        <title>Parallel loss of symbiosis genes in relatives of nitrogen-fixing non-legume Parasponia.</title>
        <authorList>
            <person name="Van Velzen R."/>
            <person name="Holmer R."/>
            <person name="Bu F."/>
            <person name="Rutten L."/>
            <person name="Van Zeijl A."/>
            <person name="Liu W."/>
            <person name="Santuari L."/>
            <person name="Cao Q."/>
            <person name="Sharma T."/>
            <person name="Shen D."/>
            <person name="Roswanjaya Y."/>
            <person name="Wardhani T."/>
            <person name="Kalhor M.S."/>
            <person name="Jansen J."/>
            <person name="Van den Hoogen J."/>
            <person name="Gungor B."/>
            <person name="Hartog M."/>
            <person name="Hontelez J."/>
            <person name="Verver J."/>
            <person name="Yang W.-C."/>
            <person name="Schijlen E."/>
            <person name="Repin R."/>
            <person name="Schilthuizen M."/>
            <person name="Schranz E."/>
            <person name="Heidstra R."/>
            <person name="Miyata K."/>
            <person name="Fedorova E."/>
            <person name="Kohlen W."/>
            <person name="Bisseling T."/>
            <person name="Smit S."/>
            <person name="Geurts R."/>
        </authorList>
    </citation>
    <scope>NUCLEOTIDE SEQUENCE [LARGE SCALE GENOMIC DNA]</scope>
    <source>
        <strain evidence="4">cv. RG33-2</strain>
    </source>
</reference>
<name>A0A2P5C848_TREOI</name>
<gene>
    <name evidence="3" type="ORF">TorRG33x02_294100</name>
</gene>
<dbReference type="Gene3D" id="3.30.559.10">
    <property type="entry name" value="Chloramphenicol acetyltransferase-like domain"/>
    <property type="match status" value="1"/>
</dbReference>
<dbReference type="EMBL" id="JXTC01000399">
    <property type="protein sequence ID" value="PON57232.1"/>
    <property type="molecule type" value="Genomic_DNA"/>
</dbReference>
<keyword evidence="4" id="KW-1185">Reference proteome</keyword>
<dbReference type="Proteomes" id="UP000237000">
    <property type="component" value="Unassembled WGS sequence"/>
</dbReference>
<dbReference type="PANTHER" id="PTHR31642">
    <property type="entry name" value="TRICHOTHECENE 3-O-ACETYLTRANSFERASE"/>
    <property type="match status" value="1"/>
</dbReference>
<accession>A0A2P5C848</accession>
<protein>
    <submittedName>
        <fullName evidence="3">Transferase</fullName>
    </submittedName>
</protein>
<dbReference type="InterPro" id="IPR050317">
    <property type="entry name" value="Plant_Fungal_Acyltransferase"/>
</dbReference>
<feature type="region of interest" description="Disordered" evidence="2">
    <location>
        <begin position="32"/>
        <end position="62"/>
    </location>
</feature>
<evidence type="ECO:0000256" key="2">
    <source>
        <dbReference type="SAM" id="MobiDB-lite"/>
    </source>
</evidence>